<reference evidence="3" key="1">
    <citation type="submission" date="2020-02" db="EMBL/GenBank/DDBJ databases">
        <title>Genomic and physiological characterization of two novel Nitrospinaceae genera.</title>
        <authorList>
            <person name="Mueller A.J."/>
            <person name="Jung M.-Y."/>
            <person name="Strachan C.R."/>
            <person name="Herbold C.W."/>
            <person name="Kirkegaard R.H."/>
            <person name="Daims H."/>
        </authorList>
    </citation>
    <scope>NUCLEOTIDE SEQUENCE [LARGE SCALE GENOMIC DNA]</scope>
</reference>
<evidence type="ECO:0000259" key="1">
    <source>
        <dbReference type="Pfam" id="PF13649"/>
    </source>
</evidence>
<dbReference type="GO" id="GO:0008168">
    <property type="term" value="F:methyltransferase activity"/>
    <property type="evidence" value="ECO:0007669"/>
    <property type="project" value="UniProtKB-KW"/>
</dbReference>
<organism evidence="2 3">
    <name type="scientific">Candidatus Nitrohelix vancouverensis</name>
    <dbReference type="NCBI Taxonomy" id="2705534"/>
    <lineage>
        <taxon>Bacteria</taxon>
        <taxon>Pseudomonadati</taxon>
        <taxon>Nitrospinota/Tectimicrobiota group</taxon>
        <taxon>Nitrospinota</taxon>
        <taxon>Nitrospinia</taxon>
        <taxon>Nitrospinales</taxon>
        <taxon>Nitrospinaceae</taxon>
        <taxon>Candidatus Nitrohelix</taxon>
    </lineage>
</organism>
<dbReference type="Proteomes" id="UP000594464">
    <property type="component" value="Chromosome"/>
</dbReference>
<dbReference type="SUPFAM" id="SSF53335">
    <property type="entry name" value="S-adenosyl-L-methionine-dependent methyltransferases"/>
    <property type="match status" value="1"/>
</dbReference>
<accession>A0A7T0C3S8</accession>
<dbReference type="CDD" id="cd02440">
    <property type="entry name" value="AdoMet_MTases"/>
    <property type="match status" value="1"/>
</dbReference>
<dbReference type="Gene3D" id="3.40.50.150">
    <property type="entry name" value="Vaccinia Virus protein VP39"/>
    <property type="match status" value="1"/>
</dbReference>
<feature type="domain" description="Methyltransferase" evidence="1">
    <location>
        <begin position="49"/>
        <end position="149"/>
    </location>
</feature>
<dbReference type="EMBL" id="CP048620">
    <property type="protein sequence ID" value="QPJ65963.1"/>
    <property type="molecule type" value="Genomic_DNA"/>
</dbReference>
<evidence type="ECO:0000313" key="2">
    <source>
        <dbReference type="EMBL" id="QPJ65963.1"/>
    </source>
</evidence>
<proteinExistence type="predicted"/>
<dbReference type="GO" id="GO:0032259">
    <property type="term" value="P:methylation"/>
    <property type="evidence" value="ECO:0007669"/>
    <property type="project" value="UniProtKB-KW"/>
</dbReference>
<keyword evidence="2" id="KW-0808">Transferase</keyword>
<evidence type="ECO:0000313" key="3">
    <source>
        <dbReference type="Proteomes" id="UP000594464"/>
    </source>
</evidence>
<dbReference type="InterPro" id="IPR029063">
    <property type="entry name" value="SAM-dependent_MTases_sf"/>
</dbReference>
<sequence length="251" mass="28235">MSIRSLWIKHYWSFGFKSFLYDLLTPHSYRASMARALTLLQGREHGVWLDVGCGSGLLIDEGQSHLRKGTKLLATDVLATALERCSAKAARAGLAPSFLGFQADLSLESPVKENAIDVALAHFSLYTLNAPDRRRLLLNHIRQSLKKDGVFALVNPTDDYDASLIIQDSLVISREKDSLPRQWINRMLYRLTYKLGLKQIERRIQEGHWKGYAPGEMEKEVEAVGFAIDHSELVYAGSARLLIVHPVDGFN</sequence>
<keyword evidence="2" id="KW-0489">Methyltransferase</keyword>
<dbReference type="KEGG" id="nva:G3M78_11385"/>
<name>A0A7T0C3S8_9BACT</name>
<protein>
    <submittedName>
        <fullName evidence="2">Class I SAM-dependent methyltransferase</fullName>
    </submittedName>
</protein>
<gene>
    <name evidence="2" type="ORF">G3M78_11385</name>
</gene>
<dbReference type="Pfam" id="PF13649">
    <property type="entry name" value="Methyltransf_25"/>
    <property type="match status" value="1"/>
</dbReference>
<dbReference type="InterPro" id="IPR041698">
    <property type="entry name" value="Methyltransf_25"/>
</dbReference>
<dbReference type="AlphaFoldDB" id="A0A7T0C3S8"/>